<dbReference type="AlphaFoldDB" id="A0A1G8E842"/>
<gene>
    <name evidence="2" type="ORF">SAMN05443529_11681</name>
</gene>
<sequence>MNKTLDYYMGLPYSITLHPSSEGGYAVAIPELPGCITQADTANEALAMIEDAKKCWLESCIEDGVEIPEPTRDDYSGRFNVRVPKSLHRHLSELAKKENISLNQLILYHLSRSAGFKG</sequence>
<dbReference type="Proteomes" id="UP000198656">
    <property type="component" value="Unassembled WGS sequence"/>
</dbReference>
<dbReference type="InterPro" id="IPR013321">
    <property type="entry name" value="Arc_rbn_hlx_hlx"/>
</dbReference>
<dbReference type="InterPro" id="IPR010985">
    <property type="entry name" value="Ribbon_hlx_hlx"/>
</dbReference>
<dbReference type="Gene3D" id="3.30.160.250">
    <property type="match status" value="1"/>
</dbReference>
<dbReference type="InterPro" id="IPR031807">
    <property type="entry name" value="HicB-like"/>
</dbReference>
<dbReference type="Gene3D" id="1.10.1220.10">
    <property type="entry name" value="Met repressor-like"/>
    <property type="match status" value="1"/>
</dbReference>
<dbReference type="SUPFAM" id="SSF47598">
    <property type="entry name" value="Ribbon-helix-helix"/>
    <property type="match status" value="1"/>
</dbReference>
<organism evidence="2 3">
    <name type="scientific">Desulfosporosinus hippei DSM 8344</name>
    <dbReference type="NCBI Taxonomy" id="1121419"/>
    <lineage>
        <taxon>Bacteria</taxon>
        <taxon>Bacillati</taxon>
        <taxon>Bacillota</taxon>
        <taxon>Clostridia</taxon>
        <taxon>Eubacteriales</taxon>
        <taxon>Desulfitobacteriaceae</taxon>
        <taxon>Desulfosporosinus</taxon>
    </lineage>
</organism>
<name>A0A1G8E842_9FIRM</name>
<reference evidence="3" key="1">
    <citation type="submission" date="2016-10" db="EMBL/GenBank/DDBJ databases">
        <authorList>
            <person name="Varghese N."/>
            <person name="Submissions S."/>
        </authorList>
    </citation>
    <scope>NUCLEOTIDE SEQUENCE [LARGE SCALE GENOMIC DNA]</scope>
    <source>
        <strain evidence="3">DSM 8344</strain>
    </source>
</reference>
<dbReference type="OrthoDB" id="5419659at2"/>
<dbReference type="EMBL" id="FNCP01000016">
    <property type="protein sequence ID" value="SDH66063.1"/>
    <property type="molecule type" value="Genomic_DNA"/>
</dbReference>
<dbReference type="PANTHER" id="PTHR34504:SF2">
    <property type="entry name" value="UPF0150 PROTEIN SSL0259"/>
    <property type="match status" value="1"/>
</dbReference>
<proteinExistence type="predicted"/>
<protein>
    <submittedName>
        <fullName evidence="2">Antitoxin HicB</fullName>
    </submittedName>
</protein>
<evidence type="ECO:0000313" key="2">
    <source>
        <dbReference type="EMBL" id="SDH66063.1"/>
    </source>
</evidence>
<evidence type="ECO:0000313" key="3">
    <source>
        <dbReference type="Proteomes" id="UP000198656"/>
    </source>
</evidence>
<evidence type="ECO:0000259" key="1">
    <source>
        <dbReference type="Pfam" id="PF15919"/>
    </source>
</evidence>
<dbReference type="InterPro" id="IPR051404">
    <property type="entry name" value="TA_system_antitoxin"/>
</dbReference>
<dbReference type="InterPro" id="IPR035069">
    <property type="entry name" value="TTHA1013/TTHA0281-like"/>
</dbReference>
<dbReference type="RefSeq" id="WP_092334276.1">
    <property type="nucleotide sequence ID" value="NZ_FNCP01000016.1"/>
</dbReference>
<dbReference type="Pfam" id="PF15919">
    <property type="entry name" value="HicB_lk_antitox"/>
    <property type="match status" value="1"/>
</dbReference>
<dbReference type="GO" id="GO:0006355">
    <property type="term" value="P:regulation of DNA-templated transcription"/>
    <property type="evidence" value="ECO:0007669"/>
    <property type="project" value="InterPro"/>
</dbReference>
<dbReference type="SUPFAM" id="SSF143100">
    <property type="entry name" value="TTHA1013/TTHA0281-like"/>
    <property type="match status" value="1"/>
</dbReference>
<accession>A0A1G8E842</accession>
<dbReference type="STRING" id="1121419.SAMN05443529_11681"/>
<feature type="domain" description="HicB-like antitoxin of toxin-antitoxin system" evidence="1">
    <location>
        <begin position="13"/>
        <end position="110"/>
    </location>
</feature>
<dbReference type="PANTHER" id="PTHR34504">
    <property type="entry name" value="ANTITOXIN HICB"/>
    <property type="match status" value="1"/>
</dbReference>
<keyword evidence="3" id="KW-1185">Reference proteome</keyword>